<proteinExistence type="predicted"/>
<name>A0AAV5AF94_9AGAM</name>
<evidence type="ECO:0000313" key="3">
    <source>
        <dbReference type="Proteomes" id="UP001050691"/>
    </source>
</evidence>
<evidence type="ECO:0000313" key="2">
    <source>
        <dbReference type="EMBL" id="GJJ11854.1"/>
    </source>
</evidence>
<organism evidence="2 3">
    <name type="scientific">Clathrus columnatus</name>
    <dbReference type="NCBI Taxonomy" id="1419009"/>
    <lineage>
        <taxon>Eukaryota</taxon>
        <taxon>Fungi</taxon>
        <taxon>Dikarya</taxon>
        <taxon>Basidiomycota</taxon>
        <taxon>Agaricomycotina</taxon>
        <taxon>Agaricomycetes</taxon>
        <taxon>Phallomycetidae</taxon>
        <taxon>Phallales</taxon>
        <taxon>Clathraceae</taxon>
        <taxon>Clathrus</taxon>
    </lineage>
</organism>
<dbReference type="EMBL" id="BPWL01000007">
    <property type="protein sequence ID" value="GJJ11854.1"/>
    <property type="molecule type" value="Genomic_DNA"/>
</dbReference>
<comment type="caution">
    <text evidence="2">The sequence shown here is derived from an EMBL/GenBank/DDBJ whole genome shotgun (WGS) entry which is preliminary data.</text>
</comment>
<sequence length="79" mass="9736">MEELQLLKYMYWHCTETEIEVENTFQDLVENWVKEDDNEEDNNEGNNDKYSDDEFDFDNISEDLMFMYELERNMNMLLS</sequence>
<keyword evidence="3" id="KW-1185">Reference proteome</keyword>
<evidence type="ECO:0000256" key="1">
    <source>
        <dbReference type="SAM" id="MobiDB-lite"/>
    </source>
</evidence>
<feature type="region of interest" description="Disordered" evidence="1">
    <location>
        <begin position="34"/>
        <end position="54"/>
    </location>
</feature>
<dbReference type="AlphaFoldDB" id="A0AAV5AF94"/>
<accession>A0AAV5AF94</accession>
<gene>
    <name evidence="2" type="ORF">Clacol_006092</name>
</gene>
<reference evidence="2" key="1">
    <citation type="submission" date="2021-10" db="EMBL/GenBank/DDBJ databases">
        <title>De novo Genome Assembly of Clathrus columnatus (Basidiomycota, Fungi) Using Illumina and Nanopore Sequence Data.</title>
        <authorList>
            <person name="Ogiso-Tanaka E."/>
            <person name="Itagaki H."/>
            <person name="Hosoya T."/>
            <person name="Hosaka K."/>
        </authorList>
    </citation>
    <scope>NUCLEOTIDE SEQUENCE</scope>
    <source>
        <strain evidence="2">MO-923</strain>
    </source>
</reference>
<protein>
    <submittedName>
        <fullName evidence="2">Uncharacterized protein</fullName>
    </submittedName>
</protein>
<dbReference type="Proteomes" id="UP001050691">
    <property type="component" value="Unassembled WGS sequence"/>
</dbReference>